<organism evidence="13 14">
    <name type="scientific">Monilinia fructigena</name>
    <dbReference type="NCBI Taxonomy" id="38457"/>
    <lineage>
        <taxon>Eukaryota</taxon>
        <taxon>Fungi</taxon>
        <taxon>Dikarya</taxon>
        <taxon>Ascomycota</taxon>
        <taxon>Pezizomycotina</taxon>
        <taxon>Leotiomycetes</taxon>
        <taxon>Helotiales</taxon>
        <taxon>Sclerotiniaceae</taxon>
        <taxon>Monilinia</taxon>
    </lineage>
</organism>
<dbReference type="Pfam" id="PF13725">
    <property type="entry name" value="tRNA_bind_2"/>
    <property type="match status" value="2"/>
</dbReference>
<dbReference type="OrthoDB" id="10067491at2759"/>
<feature type="domain" description="Possible tRNA binding" evidence="12">
    <location>
        <begin position="648"/>
        <end position="739"/>
    </location>
</feature>
<comment type="subcellular location">
    <subcellularLocation>
        <location evidence="1 8">Nucleus</location>
        <location evidence="1 8">Nucleolus</location>
    </subcellularLocation>
</comment>
<sequence>MVGQRKAVDQRIPALIRNGIQEKKRSFIVVVGDRTKDVIVHLHYIMSSMDMKQNKSVMWAYKNKLLGFTSHRKKRETKIKKEIKRGIRESKYGRSIRAICIVTQHSISRTIETVEGGGLVVLLLKDLDEPKSESQKELDNMKEALQDTQPVGSLVTLAKTVDQAKALLTFVDAIAEKTLRNTVTLTAGRGRGKSAALGVAVAAAVAHGYSNIFITSPSPENLKTLFEFIFKGFDALNYMDHVDYSIIQSTNPDFNKAIVRVNIHRQHRQTIQYIRPQDAHVLGQAELLVIDEAAAIPLPLVKKLMGPYLVFMASTINGYEEGTTNGTEDVEVADRSTGKAATKGSDNSFSGGRSLREITLSEPIRYAQGDAVEKWLNQLLCLDATLPRSRLNTLQGCPDPSQCQLLNVNRDTLFSFHDVSEKFLQQMIALYVASHYKNTPDDLQLMSDAPAHQLFVLVPPIEENSKHLPEPLCVIQVALEGKISKQSVMNSLSRGQRAAGDLIPWLVSQQFQDDNFAGLSGARVVRIATNPDYIKMGYGSKALELLTAFYEGKFTNLSEDMNDYVEETVTRVTDEELTSASLLDDNIKVRDIRKMPPLFSKLSEKRPDNLDYIGPHSFLSNLRQTPNELTGEHTCVMVRTLENSEDRDIDESANAGSKSDPDAAPKPLSKEELDNLMSPFDLKRLESYANNMLDYHVILDLIPTLANLYFTGRLKSDIKLTGIQSSILLAVGLQRKDFNVHQDHAQDEFTLSDLVSGAIEAEMPAPENIGVSREDANEALDDEVVDDRFVPLEQGLEEELEEGGDEAMKALREKQRAFIDALPLDQYEIEAGAPGWAEAEKQVRNATKSGKKDIVVGVKSAKTKRKAGESAAEIYEQEMGEKAHKKAKKGSKKGH</sequence>
<comment type="catalytic activity">
    <reaction evidence="8">
        <text>a cytidine in 18S rRNA + acetyl-CoA + ATP + H2O = an N(4)-acetylcytidine in 18S rRNA + ADP + phosphate + CoA + H(+)</text>
        <dbReference type="Rhea" id="RHEA:51424"/>
        <dbReference type="Rhea" id="RHEA-COMP:13575"/>
        <dbReference type="Rhea" id="RHEA-COMP:13576"/>
        <dbReference type="ChEBI" id="CHEBI:15377"/>
        <dbReference type="ChEBI" id="CHEBI:15378"/>
        <dbReference type="ChEBI" id="CHEBI:30616"/>
        <dbReference type="ChEBI" id="CHEBI:43474"/>
        <dbReference type="ChEBI" id="CHEBI:57287"/>
        <dbReference type="ChEBI" id="CHEBI:57288"/>
        <dbReference type="ChEBI" id="CHEBI:74900"/>
        <dbReference type="ChEBI" id="CHEBI:82748"/>
        <dbReference type="ChEBI" id="CHEBI:456216"/>
    </reaction>
</comment>
<evidence type="ECO:0000256" key="5">
    <source>
        <dbReference type="ARBA" id="ARBA00022741"/>
    </source>
</evidence>
<comment type="caution">
    <text evidence="13">The sequence shown here is derived from an EMBL/GenBank/DDBJ whole genome shotgun (WGS) entry which is preliminary data.</text>
</comment>
<reference evidence="13 14" key="1">
    <citation type="submission" date="2018-06" db="EMBL/GenBank/DDBJ databases">
        <title>Genome Sequence of the Brown Rot Fungal Pathogen Monilinia fructigena.</title>
        <authorList>
            <person name="Landi L."/>
            <person name="De Miccolis Angelini R.M."/>
            <person name="Pollastro S."/>
            <person name="Abate D."/>
            <person name="Faretra F."/>
            <person name="Romanazzi G."/>
        </authorList>
    </citation>
    <scope>NUCLEOTIDE SEQUENCE [LARGE SCALE GENOMIC DNA]</scope>
    <source>
        <strain evidence="13 14">Mfrg269</strain>
    </source>
</reference>
<keyword evidence="6 8" id="KW-0067">ATP-binding</keyword>
<feature type="region of interest" description="Disordered" evidence="9">
    <location>
        <begin position="641"/>
        <end position="671"/>
    </location>
</feature>
<keyword evidence="8" id="KW-0539">Nucleus</keyword>
<feature type="binding site" evidence="8">
    <location>
        <position position="365"/>
    </location>
    <ligand>
        <name>ATP</name>
        <dbReference type="ChEBI" id="CHEBI:30616"/>
    </ligand>
</feature>
<comment type="catalytic activity">
    <reaction evidence="8">
        <text>a cytidine in tRNA + acetyl-CoA + ATP + H2O = an N(4)-acetylcytidine in tRNA + ADP + phosphate + CoA + H(+)</text>
        <dbReference type="Rhea" id="RHEA:53876"/>
        <dbReference type="Rhea" id="RHEA-COMP:13670"/>
        <dbReference type="Rhea" id="RHEA-COMP:13671"/>
        <dbReference type="ChEBI" id="CHEBI:15377"/>
        <dbReference type="ChEBI" id="CHEBI:15378"/>
        <dbReference type="ChEBI" id="CHEBI:30616"/>
        <dbReference type="ChEBI" id="CHEBI:43474"/>
        <dbReference type="ChEBI" id="CHEBI:57287"/>
        <dbReference type="ChEBI" id="CHEBI:57288"/>
        <dbReference type="ChEBI" id="CHEBI:74900"/>
        <dbReference type="ChEBI" id="CHEBI:82748"/>
        <dbReference type="ChEBI" id="CHEBI:456216"/>
    </reaction>
</comment>
<dbReference type="GO" id="GO:0005730">
    <property type="term" value="C:nucleolus"/>
    <property type="evidence" value="ECO:0007669"/>
    <property type="project" value="UniProtKB-SubCell"/>
</dbReference>
<dbReference type="Gene3D" id="3.40.630.30">
    <property type="match status" value="1"/>
</dbReference>
<dbReference type="InterPro" id="IPR007807">
    <property type="entry name" value="TcmA/NAT10_helicase"/>
</dbReference>
<evidence type="ECO:0000256" key="2">
    <source>
        <dbReference type="ARBA" id="ARBA00022552"/>
    </source>
</evidence>
<comment type="function">
    <text evidence="8">RNA cytidine acetyltransferase with specificity toward both 18S rRNA and tRNAs. Catalyzes the formation of N(4)-acetylcytidine (ac4C) in 18S rRNA. Required for early nucleolar cleavages of precursor rRNA at sites A0, A1 and A2 during 18S rRNA synthesis. Catalyzes the formation of ac4C in serine and leucine tRNAs. Requires the tRNA-binding adapter protein TAN1 for full tRNA acetyltransferase activity but not for 18S rRNA acetylation.</text>
</comment>
<evidence type="ECO:0000313" key="13">
    <source>
        <dbReference type="EMBL" id="RAL60466.1"/>
    </source>
</evidence>
<feature type="binding site" evidence="8">
    <location>
        <begin position="534"/>
        <end position="540"/>
    </location>
    <ligand>
        <name>acetyl-CoA</name>
        <dbReference type="ChEBI" id="CHEBI:57288"/>
    </ligand>
</feature>
<evidence type="ECO:0000256" key="6">
    <source>
        <dbReference type="ARBA" id="ARBA00022840"/>
    </source>
</evidence>
<keyword evidence="4 8" id="KW-0819">tRNA processing</keyword>
<keyword evidence="3 8" id="KW-0808">Transferase</keyword>
<evidence type="ECO:0000256" key="9">
    <source>
        <dbReference type="SAM" id="MobiDB-lite"/>
    </source>
</evidence>
<dbReference type="GO" id="GO:0051391">
    <property type="term" value="P:tRNA acetylation"/>
    <property type="evidence" value="ECO:0007669"/>
    <property type="project" value="UniProtKB-UniRule"/>
</dbReference>
<evidence type="ECO:0000259" key="12">
    <source>
        <dbReference type="Pfam" id="PF13725"/>
    </source>
</evidence>
<evidence type="ECO:0000256" key="7">
    <source>
        <dbReference type="ARBA" id="ARBA00023315"/>
    </source>
</evidence>
<keyword evidence="7 8" id="KW-0012">Acyltransferase</keyword>
<keyword evidence="5 8" id="KW-0547">Nucleotide-binding</keyword>
<dbReference type="Proteomes" id="UP000249056">
    <property type="component" value="Unassembled WGS sequence"/>
</dbReference>
<comment type="subunit">
    <text evidence="8">Interacts with TAN1.</text>
</comment>
<gene>
    <name evidence="8" type="primary">NAT10</name>
    <name evidence="13" type="ORF">DID88_000241</name>
</gene>
<feature type="binding site" evidence="8">
    <location>
        <begin position="527"/>
        <end position="529"/>
    </location>
    <ligand>
        <name>acetyl-CoA</name>
        <dbReference type="ChEBI" id="CHEBI:57288"/>
    </ligand>
</feature>
<dbReference type="InterPro" id="IPR027417">
    <property type="entry name" value="P-loop_NTPase"/>
</dbReference>
<evidence type="ECO:0000256" key="3">
    <source>
        <dbReference type="ARBA" id="ARBA00022679"/>
    </source>
</evidence>
<feature type="domain" description="TcmA/NAT10 helicase" evidence="10">
    <location>
        <begin position="185"/>
        <end position="383"/>
    </location>
</feature>
<keyword evidence="2 8" id="KW-0698">rRNA processing</keyword>
<dbReference type="InterPro" id="IPR033688">
    <property type="entry name" value="NAT10"/>
</dbReference>
<dbReference type="InterPro" id="IPR027992">
    <property type="entry name" value="tRNA_bind_dom"/>
</dbReference>
<dbReference type="PANTHER" id="PTHR10925:SF5">
    <property type="entry name" value="RNA CYTIDINE ACETYLTRANSFERASE"/>
    <property type="match status" value="1"/>
</dbReference>
<dbReference type="AlphaFoldDB" id="A0A395IJU3"/>
<evidence type="ECO:0000256" key="8">
    <source>
        <dbReference type="HAMAP-Rule" id="MF_03211"/>
    </source>
</evidence>
<protein>
    <recommendedName>
        <fullName evidence="8">RNA cytidine acetyltransferase</fullName>
        <ecNumber evidence="8">2.3.1.-</ecNumber>
    </recommendedName>
    <alternativeName>
        <fullName evidence="8">18S rRNA cytosine acetyltransferase</fullName>
    </alternativeName>
</protein>
<dbReference type="EMBL" id="QKRW01000040">
    <property type="protein sequence ID" value="RAL60466.1"/>
    <property type="molecule type" value="Genomic_DNA"/>
</dbReference>
<dbReference type="Pfam" id="PF05127">
    <property type="entry name" value="NAT10_TcmA_helicase"/>
    <property type="match status" value="1"/>
</dbReference>
<dbReference type="Pfam" id="PF13718">
    <property type="entry name" value="GNAT_acetyltr_2"/>
    <property type="match status" value="1"/>
</dbReference>
<comment type="caution">
    <text evidence="8">Lacks conserved residue(s) required for the propagation of feature annotation.</text>
</comment>
<feature type="compositionally biased region" description="Basic residues" evidence="9">
    <location>
        <begin position="883"/>
        <end position="895"/>
    </location>
</feature>
<dbReference type="GO" id="GO:1904812">
    <property type="term" value="P:rRNA acetylation involved in maturation of SSU-rRNA"/>
    <property type="evidence" value="ECO:0007669"/>
    <property type="project" value="InterPro"/>
</dbReference>
<feature type="domain" description="Possible tRNA binding" evidence="12">
    <location>
        <begin position="751"/>
        <end position="840"/>
    </location>
</feature>
<dbReference type="GO" id="GO:0030686">
    <property type="term" value="C:90S preribosome"/>
    <property type="evidence" value="ECO:0007669"/>
    <property type="project" value="TreeGrafter"/>
</dbReference>
<comment type="similarity">
    <text evidence="8">Belongs to the RNA cytidine acetyltransferase family. NAT10 subfamily.</text>
</comment>
<dbReference type="GO" id="GO:0005524">
    <property type="term" value="F:ATP binding"/>
    <property type="evidence" value="ECO:0007669"/>
    <property type="project" value="UniProtKB-UniRule"/>
</dbReference>
<feature type="domain" description="N-acetyltransferase" evidence="11">
    <location>
        <begin position="426"/>
        <end position="642"/>
    </location>
</feature>
<accession>A0A395IJU3</accession>
<feature type="compositionally biased region" description="Basic and acidic residues" evidence="9">
    <location>
        <begin position="659"/>
        <end position="671"/>
    </location>
</feature>
<dbReference type="GO" id="GO:1990883">
    <property type="term" value="F:18S rRNA cytidine N-acetyltransferase activity"/>
    <property type="evidence" value="ECO:0007669"/>
    <property type="project" value="TreeGrafter"/>
</dbReference>
<proteinExistence type="inferred from homology"/>
<evidence type="ECO:0000256" key="1">
    <source>
        <dbReference type="ARBA" id="ARBA00004604"/>
    </source>
</evidence>
<evidence type="ECO:0000259" key="11">
    <source>
        <dbReference type="Pfam" id="PF13718"/>
    </source>
</evidence>
<dbReference type="GO" id="GO:0051392">
    <property type="term" value="F:tRNA cytidine N4-acetyltransferase activity"/>
    <property type="evidence" value="ECO:0007669"/>
    <property type="project" value="RHEA"/>
</dbReference>
<name>A0A395IJU3_9HELO</name>
<dbReference type="InterPro" id="IPR032672">
    <property type="entry name" value="TmcA/NAT10/Kre33"/>
</dbReference>
<evidence type="ECO:0000313" key="14">
    <source>
        <dbReference type="Proteomes" id="UP000249056"/>
    </source>
</evidence>
<dbReference type="EC" id="2.3.1.-" evidence="8"/>
<evidence type="ECO:0000259" key="10">
    <source>
        <dbReference type="Pfam" id="PF05127"/>
    </source>
</evidence>
<feature type="binding site" evidence="8">
    <location>
        <begin position="190"/>
        <end position="199"/>
    </location>
    <ligand>
        <name>ATP</name>
        <dbReference type="ChEBI" id="CHEBI:30616"/>
    </ligand>
</feature>
<dbReference type="PANTHER" id="PTHR10925">
    <property type="entry name" value="N-ACETYLTRANSFERASE 10"/>
    <property type="match status" value="1"/>
</dbReference>
<evidence type="ECO:0000256" key="4">
    <source>
        <dbReference type="ARBA" id="ARBA00022694"/>
    </source>
</evidence>
<feature type="region of interest" description="Disordered" evidence="9">
    <location>
        <begin position="875"/>
        <end position="895"/>
    </location>
</feature>
<dbReference type="InterPro" id="IPR000182">
    <property type="entry name" value="GNAT_dom"/>
</dbReference>
<dbReference type="Gene3D" id="3.40.50.300">
    <property type="entry name" value="P-loop containing nucleotide triphosphate hydrolases"/>
    <property type="match status" value="1"/>
</dbReference>
<keyword evidence="14" id="KW-1185">Reference proteome</keyword>
<dbReference type="GO" id="GO:0000049">
    <property type="term" value="F:tRNA binding"/>
    <property type="evidence" value="ECO:0007669"/>
    <property type="project" value="TreeGrafter"/>
</dbReference>
<dbReference type="HAMAP" id="MF_03211">
    <property type="entry name" value="RNA_acetyltr_Nat10"/>
    <property type="match status" value="1"/>
</dbReference>